<sequence length="456" mass="51531">MIKNQLDLRPAKEFSMEEKLNMPVSLATQPDGKTIVVSRFKDEVWDFYPYIPQENRARGSKHLDWRINLHDGSKLTDEQHKNLLHSSKEFIWSLFSEPVEGRSRAHMNTLIGKKESLIPLLRWMVKNGIDQFADLAGRSNEVLQVMRLKIDGHELAADSTVAKRLIMYESLFHQRDKIHDALQENPWKHETAVSLAGLSLKGDKRKPRTNFIPDEIVPQIANAAIEYVQVKSRKILAGFNSTKLAGEKVSSVKASSDRTPTNKTLKVAESKARTIAARNAGFKTSNALKTEVIRLRTACYIVICMFSGIRDSEMMSLGANCIVKKRSRDNTFDVIYMHGTIYKTGKRPKAWQVPPIVVEAVDVLKTLSAGMRSTLALEEVKINEKLGSQFEKNKAALLKRLDVVQRQKDKLFLARSYRVGAPISVLTGASMFKDLRNFCVSQGIRNKDGLPYPLHS</sequence>
<name>A0A8J3B1A1_9BURK</name>
<accession>A0A8J3B1A1</accession>
<keyword evidence="2" id="KW-1185">Reference proteome</keyword>
<proteinExistence type="predicted"/>
<dbReference type="EMBL" id="BMDP01000001">
    <property type="protein sequence ID" value="GGI53213.1"/>
    <property type="molecule type" value="Genomic_DNA"/>
</dbReference>
<gene>
    <name evidence="1" type="ORF">GCM10011430_03870</name>
</gene>
<reference evidence="1" key="1">
    <citation type="journal article" date="2014" name="Int. J. Syst. Evol. Microbiol.">
        <title>Complete genome sequence of Corynebacterium casei LMG S-19264T (=DSM 44701T), isolated from a smear-ripened cheese.</title>
        <authorList>
            <consortium name="US DOE Joint Genome Institute (JGI-PGF)"/>
            <person name="Walter F."/>
            <person name="Albersmeier A."/>
            <person name="Kalinowski J."/>
            <person name="Ruckert C."/>
        </authorList>
    </citation>
    <scope>NUCLEOTIDE SEQUENCE</scope>
    <source>
        <strain evidence="1">CCM 7664</strain>
    </source>
</reference>
<dbReference type="Proteomes" id="UP000627205">
    <property type="component" value="Unassembled WGS sequence"/>
</dbReference>
<comment type="caution">
    <text evidence="1">The sequence shown here is derived from an EMBL/GenBank/DDBJ whole genome shotgun (WGS) entry which is preliminary data.</text>
</comment>
<organism evidence="1 2">
    <name type="scientific">Oxalicibacterium solurbis</name>
    <dbReference type="NCBI Taxonomy" id="69280"/>
    <lineage>
        <taxon>Bacteria</taxon>
        <taxon>Pseudomonadati</taxon>
        <taxon>Pseudomonadota</taxon>
        <taxon>Betaproteobacteria</taxon>
        <taxon>Burkholderiales</taxon>
        <taxon>Oxalobacteraceae</taxon>
        <taxon>Oxalicibacterium</taxon>
    </lineage>
</organism>
<dbReference type="AlphaFoldDB" id="A0A8J3B1A1"/>
<protein>
    <submittedName>
        <fullName evidence="1">Uncharacterized protein</fullName>
    </submittedName>
</protein>
<reference evidence="1" key="2">
    <citation type="submission" date="2020-09" db="EMBL/GenBank/DDBJ databases">
        <authorList>
            <person name="Sun Q."/>
            <person name="Sedlacek I."/>
        </authorList>
    </citation>
    <scope>NUCLEOTIDE SEQUENCE</scope>
    <source>
        <strain evidence="1">CCM 7664</strain>
    </source>
</reference>
<evidence type="ECO:0000313" key="2">
    <source>
        <dbReference type="Proteomes" id="UP000627205"/>
    </source>
</evidence>
<dbReference type="RefSeq" id="WP_188419282.1">
    <property type="nucleotide sequence ID" value="NZ_BMDP01000001.1"/>
</dbReference>
<evidence type="ECO:0000313" key="1">
    <source>
        <dbReference type="EMBL" id="GGI53213.1"/>
    </source>
</evidence>